<protein>
    <submittedName>
        <fullName evidence="2">Uncharacterized protein</fullName>
    </submittedName>
</protein>
<name>A0AAD6S8K1_9AGAR</name>
<keyword evidence="1" id="KW-1133">Transmembrane helix</keyword>
<dbReference type="EMBL" id="JARJCM010000241">
    <property type="protein sequence ID" value="KAJ7021132.1"/>
    <property type="molecule type" value="Genomic_DNA"/>
</dbReference>
<keyword evidence="1" id="KW-0812">Transmembrane</keyword>
<organism evidence="2 3">
    <name type="scientific">Mycena alexandri</name>
    <dbReference type="NCBI Taxonomy" id="1745969"/>
    <lineage>
        <taxon>Eukaryota</taxon>
        <taxon>Fungi</taxon>
        <taxon>Dikarya</taxon>
        <taxon>Basidiomycota</taxon>
        <taxon>Agaricomycotina</taxon>
        <taxon>Agaricomycetes</taxon>
        <taxon>Agaricomycetidae</taxon>
        <taxon>Agaricales</taxon>
        <taxon>Marasmiineae</taxon>
        <taxon>Mycenaceae</taxon>
        <taxon>Mycena</taxon>
    </lineage>
</organism>
<dbReference type="Proteomes" id="UP001218188">
    <property type="component" value="Unassembled WGS sequence"/>
</dbReference>
<keyword evidence="1" id="KW-0472">Membrane</keyword>
<gene>
    <name evidence="2" type="ORF">C8F04DRAFT_1195811</name>
</gene>
<reference evidence="2" key="1">
    <citation type="submission" date="2023-03" db="EMBL/GenBank/DDBJ databases">
        <title>Massive genome expansion in bonnet fungi (Mycena s.s.) driven by repeated elements and novel gene families across ecological guilds.</title>
        <authorList>
            <consortium name="Lawrence Berkeley National Laboratory"/>
            <person name="Harder C.B."/>
            <person name="Miyauchi S."/>
            <person name="Viragh M."/>
            <person name="Kuo A."/>
            <person name="Thoen E."/>
            <person name="Andreopoulos B."/>
            <person name="Lu D."/>
            <person name="Skrede I."/>
            <person name="Drula E."/>
            <person name="Henrissat B."/>
            <person name="Morin E."/>
            <person name="Kohler A."/>
            <person name="Barry K."/>
            <person name="LaButti K."/>
            <person name="Morin E."/>
            <person name="Salamov A."/>
            <person name="Lipzen A."/>
            <person name="Mereny Z."/>
            <person name="Hegedus B."/>
            <person name="Baldrian P."/>
            <person name="Stursova M."/>
            <person name="Weitz H."/>
            <person name="Taylor A."/>
            <person name="Grigoriev I.V."/>
            <person name="Nagy L.G."/>
            <person name="Martin F."/>
            <person name="Kauserud H."/>
        </authorList>
    </citation>
    <scope>NUCLEOTIDE SEQUENCE</scope>
    <source>
        <strain evidence="2">CBHHK200</strain>
    </source>
</reference>
<proteinExistence type="predicted"/>
<feature type="transmembrane region" description="Helical" evidence="1">
    <location>
        <begin position="94"/>
        <end position="111"/>
    </location>
</feature>
<evidence type="ECO:0000256" key="1">
    <source>
        <dbReference type="SAM" id="Phobius"/>
    </source>
</evidence>
<evidence type="ECO:0000313" key="2">
    <source>
        <dbReference type="EMBL" id="KAJ7021132.1"/>
    </source>
</evidence>
<evidence type="ECO:0000313" key="3">
    <source>
        <dbReference type="Proteomes" id="UP001218188"/>
    </source>
</evidence>
<accession>A0AAD6S8K1</accession>
<sequence length="124" mass="13252">MCGLGLARKPGLGLGLTGLGLIQTEARAKATSPRGQALASGLSPGLVKPFSHDRVRLQWMLTKPPVSAAVFWHSRHITLFLPLPVKDGFRERRTILMTAATYAGLIIILLYNPGKPGLGGLAWA</sequence>
<dbReference type="AlphaFoldDB" id="A0AAD6S8K1"/>
<keyword evidence="3" id="KW-1185">Reference proteome</keyword>
<comment type="caution">
    <text evidence="2">The sequence shown here is derived from an EMBL/GenBank/DDBJ whole genome shotgun (WGS) entry which is preliminary data.</text>
</comment>